<name>A0A098LUC4_9FLAO</name>
<feature type="transmembrane region" description="Helical" evidence="1">
    <location>
        <begin position="54"/>
        <end position="81"/>
    </location>
</feature>
<reference evidence="4" key="1">
    <citation type="journal article" date="2014" name="Genome Announc.">
        <title>Draft Genome Sequence of Marine Flavobacterium Jejuia pallidilutea Strain 11shimoA1 and Pigmentation Mutants.</title>
        <authorList>
            <person name="Takatani N."/>
            <person name="Nakanishi M."/>
            <person name="Meirelles P."/>
            <person name="Mino S."/>
            <person name="Suda W."/>
            <person name="Oshima K."/>
            <person name="Hattori M."/>
            <person name="Ohkuma M."/>
            <person name="Hosokawa M."/>
            <person name="Miyashita K."/>
            <person name="Thompson F.L."/>
            <person name="Niwa A."/>
            <person name="Sawabe T."/>
            <person name="Sawabe T."/>
        </authorList>
    </citation>
    <scope>NUCLEOTIDE SEQUENCE [LARGE SCALE GENOMIC DNA]</scope>
    <source>
        <strain evidence="4">JCM 19538</strain>
    </source>
</reference>
<keyword evidence="1" id="KW-0472">Membrane</keyword>
<dbReference type="OrthoDB" id="4174975at2"/>
<feature type="transmembrane region" description="Helical" evidence="1">
    <location>
        <begin position="146"/>
        <end position="164"/>
    </location>
</feature>
<evidence type="ECO:0000259" key="2">
    <source>
        <dbReference type="Pfam" id="PF14219"/>
    </source>
</evidence>
<dbReference type="AlphaFoldDB" id="A0A098LUC4"/>
<keyword evidence="4" id="KW-1185">Reference proteome</keyword>
<keyword evidence="1" id="KW-1133">Transmembrane helix</keyword>
<feature type="domain" description="DUF4328" evidence="2">
    <location>
        <begin position="50"/>
        <end position="206"/>
    </location>
</feature>
<sequence length="230" mass="26285">MSELRDNLVRSKHILIIFTVLALIDISQIGFHLYQNNVLEGYENGAYTLELIELLDTVSVALGLLQTLCIVATVVFFIRWFRRAYGNLIRLKVDMEYDESKAVWGYFIPFINWVRPVKTMKEVYLKTQDTLKNYDSNLIVDDNTGFIVLWWVMYIINGIVGNYASKVLDKANTIETFIEANNAYIVADLVDLASITVAIIVIQKVTKLEISLKKVDKSVSVIDQIGMTPY</sequence>
<keyword evidence="1" id="KW-0812">Transmembrane</keyword>
<gene>
    <name evidence="3" type="ORF">JCM19538_2824</name>
</gene>
<accession>A0A098LUC4</accession>
<evidence type="ECO:0000313" key="4">
    <source>
        <dbReference type="Proteomes" id="UP000030184"/>
    </source>
</evidence>
<dbReference type="RefSeq" id="WP_042244470.1">
    <property type="nucleotide sequence ID" value="NZ_BBNR01000013.1"/>
</dbReference>
<feature type="transmembrane region" description="Helical" evidence="1">
    <location>
        <begin position="12"/>
        <end position="34"/>
    </location>
</feature>
<dbReference type="Proteomes" id="UP000030184">
    <property type="component" value="Unassembled WGS sequence"/>
</dbReference>
<dbReference type="InterPro" id="IPR025565">
    <property type="entry name" value="DUF4328"/>
</dbReference>
<comment type="caution">
    <text evidence="3">The sequence shown here is derived from an EMBL/GenBank/DDBJ whole genome shotgun (WGS) entry which is preliminary data.</text>
</comment>
<protein>
    <recommendedName>
        <fullName evidence="2">DUF4328 domain-containing protein</fullName>
    </recommendedName>
</protein>
<feature type="transmembrane region" description="Helical" evidence="1">
    <location>
        <begin position="184"/>
        <end position="202"/>
    </location>
</feature>
<dbReference type="EMBL" id="BBNY01000067">
    <property type="protein sequence ID" value="GAL89993.1"/>
    <property type="molecule type" value="Genomic_DNA"/>
</dbReference>
<evidence type="ECO:0000313" key="3">
    <source>
        <dbReference type="EMBL" id="GAL89993.1"/>
    </source>
</evidence>
<dbReference type="Pfam" id="PF14219">
    <property type="entry name" value="DUF4328"/>
    <property type="match status" value="1"/>
</dbReference>
<organism evidence="3 4">
    <name type="scientific">Jejuia pallidilutea</name>
    <dbReference type="NCBI Taxonomy" id="504487"/>
    <lineage>
        <taxon>Bacteria</taxon>
        <taxon>Pseudomonadati</taxon>
        <taxon>Bacteroidota</taxon>
        <taxon>Flavobacteriia</taxon>
        <taxon>Flavobacteriales</taxon>
        <taxon>Flavobacteriaceae</taxon>
        <taxon>Jejuia</taxon>
    </lineage>
</organism>
<proteinExistence type="predicted"/>
<evidence type="ECO:0000256" key="1">
    <source>
        <dbReference type="SAM" id="Phobius"/>
    </source>
</evidence>